<evidence type="ECO:0000313" key="5">
    <source>
        <dbReference type="Proteomes" id="UP001431572"/>
    </source>
</evidence>
<evidence type="ECO:0000259" key="1">
    <source>
        <dbReference type="Pfam" id="PF12146"/>
    </source>
</evidence>
<geneLocation type="plasmid" evidence="3 5">
    <name>unnamed1</name>
</geneLocation>
<reference evidence="3" key="2">
    <citation type="journal article" date="2024" name="Nature">
        <title>Anoxygenic phototroph of the Chloroflexota uses a type I reaction centre.</title>
        <authorList>
            <person name="Tsuji J.M."/>
            <person name="Shaw N.A."/>
            <person name="Nagashima S."/>
            <person name="Venkiteswaran J.J."/>
            <person name="Schiff S.L."/>
            <person name="Watanabe T."/>
            <person name="Fukui M."/>
            <person name="Hanada S."/>
            <person name="Tank M."/>
            <person name="Neufeld J.D."/>
        </authorList>
    </citation>
    <scope>NUCLEOTIDE SEQUENCE</scope>
    <source>
        <strain evidence="3">L227-S17</strain>
        <plasmid evidence="3 5">unnamed1</plasmid>
    </source>
</reference>
<dbReference type="Proteomes" id="UP000521676">
    <property type="component" value="Unassembled WGS sequence"/>
</dbReference>
<dbReference type="EMBL" id="JACATZ010000001">
    <property type="protein sequence ID" value="NWJ46882.1"/>
    <property type="molecule type" value="Genomic_DNA"/>
</dbReference>
<keyword evidence="2" id="KW-0378">Hydrolase</keyword>
<evidence type="ECO:0000313" key="2">
    <source>
        <dbReference type="EMBL" id="NWJ46882.1"/>
    </source>
</evidence>
<protein>
    <submittedName>
        <fullName evidence="2">Alpha/beta hydrolase</fullName>
    </submittedName>
</protein>
<dbReference type="Proteomes" id="UP001431572">
    <property type="component" value="Plasmid unnamed1"/>
</dbReference>
<dbReference type="EMBL" id="CP128401">
    <property type="protein sequence ID" value="WJW70133.1"/>
    <property type="molecule type" value="Genomic_DNA"/>
</dbReference>
<evidence type="ECO:0000313" key="4">
    <source>
        <dbReference type="Proteomes" id="UP000521676"/>
    </source>
</evidence>
<keyword evidence="5" id="KW-1185">Reference proteome</keyword>
<gene>
    <name evidence="2" type="ORF">HXX08_13530</name>
    <name evidence="3" type="ORF">OZ401_004639</name>
</gene>
<dbReference type="Pfam" id="PF12146">
    <property type="entry name" value="Hydrolase_4"/>
    <property type="match status" value="1"/>
</dbReference>
<feature type="domain" description="Serine aminopeptidase S33" evidence="1">
    <location>
        <begin position="27"/>
        <end position="292"/>
    </location>
</feature>
<dbReference type="InterPro" id="IPR022742">
    <property type="entry name" value="Hydrolase_4"/>
</dbReference>
<name>A0A8T7M465_9CHLR</name>
<dbReference type="Gene3D" id="3.40.50.1820">
    <property type="entry name" value="alpha/beta hydrolase"/>
    <property type="match status" value="1"/>
</dbReference>
<dbReference type="SUPFAM" id="SSF53474">
    <property type="entry name" value="alpha/beta-Hydrolases"/>
    <property type="match status" value="1"/>
</dbReference>
<keyword evidence="3" id="KW-0614">Plasmid</keyword>
<evidence type="ECO:0000313" key="3">
    <source>
        <dbReference type="EMBL" id="WJW70133.1"/>
    </source>
</evidence>
<organism evidence="2 4">
    <name type="scientific">Candidatus Chlorohelix allophototropha</name>
    <dbReference type="NCBI Taxonomy" id="3003348"/>
    <lineage>
        <taxon>Bacteria</taxon>
        <taxon>Bacillati</taxon>
        <taxon>Chloroflexota</taxon>
        <taxon>Chloroflexia</taxon>
        <taxon>Candidatus Chloroheliales</taxon>
        <taxon>Candidatus Chloroheliaceae</taxon>
        <taxon>Candidatus Chlorohelix</taxon>
    </lineage>
</organism>
<dbReference type="InterPro" id="IPR029058">
    <property type="entry name" value="AB_hydrolase_fold"/>
</dbReference>
<proteinExistence type="predicted"/>
<dbReference type="PANTHER" id="PTHR11614">
    <property type="entry name" value="PHOSPHOLIPASE-RELATED"/>
    <property type="match status" value="1"/>
</dbReference>
<dbReference type="RefSeq" id="WP_341472013.1">
    <property type="nucleotide sequence ID" value="NZ_CP128401.1"/>
</dbReference>
<reference evidence="2 4" key="1">
    <citation type="submission" date="2020-06" db="EMBL/GenBank/DDBJ databases">
        <title>Anoxygenic phototrophic Chloroflexota member uses a Type I reaction center.</title>
        <authorList>
            <person name="Tsuji J.M."/>
            <person name="Shaw N.A."/>
            <person name="Nagashima S."/>
            <person name="Venkiteswaran J."/>
            <person name="Schiff S.L."/>
            <person name="Hanada S."/>
            <person name="Tank M."/>
            <person name="Neufeld J.D."/>
        </authorList>
    </citation>
    <scope>NUCLEOTIDE SEQUENCE [LARGE SCALE GENOMIC DNA]</scope>
    <source>
        <strain evidence="2">L227-S17</strain>
    </source>
</reference>
<sequence>MTVEFFHEANDGQSLFVKSWNLEKHTIKGIIQIAHGLGETADYYTEFAEKANAEGFAVYVAEARGHGRTAGDVKLPDYKGGDIGEGGFGQLRDDLYAVTKFIRAEYPEAPLFLLGHSMGSVVARLYSFAYGKEIRGLILTGAYSASKNIDELVTLVEKEIKKNGLKTPCKETFEALFYGLNQQFEPATTALDWITSDKEMVEYSLKLPYTYILFNNQFYLYYLLAVKEVEAVGNIRKIPPTLPIFLLSGDKDSATDNGKRTIDQFEKYKAVGLEDIQLKLYDNKRHSLLREVNRGEVTADILDWITTRL</sequence>
<dbReference type="InterPro" id="IPR051044">
    <property type="entry name" value="MAG_DAG_Lipase"/>
</dbReference>
<dbReference type="GO" id="GO:0016787">
    <property type="term" value="F:hydrolase activity"/>
    <property type="evidence" value="ECO:0007669"/>
    <property type="project" value="UniProtKB-KW"/>
</dbReference>
<dbReference type="AlphaFoldDB" id="A0A8T7M465"/>
<accession>A0A8T7M465</accession>